<dbReference type="AlphaFoldDB" id="A0A835AWI6"/>
<dbReference type="EMBL" id="JACEFO010002261">
    <property type="protein sequence ID" value="KAF8670280.1"/>
    <property type="molecule type" value="Genomic_DNA"/>
</dbReference>
<keyword evidence="3" id="KW-0812">Transmembrane</keyword>
<keyword evidence="5" id="KW-1185">Reference proteome</keyword>
<dbReference type="OrthoDB" id="643140at2759"/>
<feature type="region of interest" description="Disordered" evidence="2">
    <location>
        <begin position="1"/>
        <end position="22"/>
    </location>
</feature>
<accession>A0A835AWI6</accession>
<evidence type="ECO:0000313" key="4">
    <source>
        <dbReference type="EMBL" id="KAF8670280.1"/>
    </source>
</evidence>
<evidence type="ECO:0000256" key="2">
    <source>
        <dbReference type="SAM" id="MobiDB-lite"/>
    </source>
</evidence>
<dbReference type="PANTHER" id="PTHR34360">
    <property type="entry name" value="OS08G0519400 PROTEIN"/>
    <property type="match status" value="1"/>
</dbReference>
<reference evidence="4" key="1">
    <citation type="submission" date="2020-07" db="EMBL/GenBank/DDBJ databases">
        <title>Genome sequence and genetic diversity analysis of an under-domesticated orphan crop, white fonio (Digitaria exilis).</title>
        <authorList>
            <person name="Bennetzen J.L."/>
            <person name="Chen S."/>
            <person name="Ma X."/>
            <person name="Wang X."/>
            <person name="Yssel A.E.J."/>
            <person name="Chaluvadi S.R."/>
            <person name="Johnson M."/>
            <person name="Gangashetty P."/>
            <person name="Hamidou F."/>
            <person name="Sanogo M.D."/>
            <person name="Zwaenepoel A."/>
            <person name="Wallace J."/>
            <person name="Van De Peer Y."/>
            <person name="Van Deynze A."/>
        </authorList>
    </citation>
    <scope>NUCLEOTIDE SEQUENCE</scope>
    <source>
        <tissue evidence="4">Leaves</tissue>
    </source>
</reference>
<organism evidence="4 5">
    <name type="scientific">Digitaria exilis</name>
    <dbReference type="NCBI Taxonomy" id="1010633"/>
    <lineage>
        <taxon>Eukaryota</taxon>
        <taxon>Viridiplantae</taxon>
        <taxon>Streptophyta</taxon>
        <taxon>Embryophyta</taxon>
        <taxon>Tracheophyta</taxon>
        <taxon>Spermatophyta</taxon>
        <taxon>Magnoliopsida</taxon>
        <taxon>Liliopsida</taxon>
        <taxon>Poales</taxon>
        <taxon>Poaceae</taxon>
        <taxon>PACMAD clade</taxon>
        <taxon>Panicoideae</taxon>
        <taxon>Panicodae</taxon>
        <taxon>Paniceae</taxon>
        <taxon>Anthephorinae</taxon>
        <taxon>Digitaria</taxon>
    </lineage>
</organism>
<proteinExistence type="predicted"/>
<name>A0A835AWI6_9POAL</name>
<dbReference type="Proteomes" id="UP000636709">
    <property type="component" value="Unassembled WGS sequence"/>
</dbReference>
<feature type="transmembrane region" description="Helical" evidence="3">
    <location>
        <begin position="293"/>
        <end position="313"/>
    </location>
</feature>
<feature type="coiled-coil region" evidence="1">
    <location>
        <begin position="55"/>
        <end position="145"/>
    </location>
</feature>
<protein>
    <submittedName>
        <fullName evidence="4">Uncharacterized protein</fullName>
    </submittedName>
</protein>
<keyword evidence="1" id="KW-0175">Coiled coil</keyword>
<sequence>MLKSKVASLEDEISRRKEETSQLESVVRERTAQMVALVGELELLQKVNVADDESVIKANTNVDMLEEQIDRLGNDLEDQVRKGESLEAQATEAEKRLHEFSRKLDHAESINVEQRKKIRDLDDKLQDAQDKISELENEAKLRAEELAMVHGTWLPHWLAVRVLRCQKWVPVAKEHLQFLRNTTTLYASAVSKRSSAVYRVCRDATQPYTVKAGEFAVHCWQTFTQPYVSQIVAASEPHQSRATMVIQPYMKPVTSGWRRFVSLTSEYHHKVQNGVEGFLEESRLVTPLPSDKVAWLMASALFTLPVISIYKVLSATIRSVHTRSFLFRDTSVVWLSSSSY</sequence>
<keyword evidence="3" id="KW-1133">Transmembrane helix</keyword>
<evidence type="ECO:0000256" key="3">
    <source>
        <dbReference type="SAM" id="Phobius"/>
    </source>
</evidence>
<gene>
    <name evidence="4" type="ORF">HU200_050816</name>
</gene>
<feature type="compositionally biased region" description="Basic and acidic residues" evidence="2">
    <location>
        <begin position="12"/>
        <end position="22"/>
    </location>
</feature>
<evidence type="ECO:0000256" key="1">
    <source>
        <dbReference type="SAM" id="Coils"/>
    </source>
</evidence>
<evidence type="ECO:0000313" key="5">
    <source>
        <dbReference type="Proteomes" id="UP000636709"/>
    </source>
</evidence>
<dbReference type="PANTHER" id="PTHR34360:SF11">
    <property type="entry name" value="OS04G0607150 PROTEIN"/>
    <property type="match status" value="1"/>
</dbReference>
<comment type="caution">
    <text evidence="4">The sequence shown here is derived from an EMBL/GenBank/DDBJ whole genome shotgun (WGS) entry which is preliminary data.</text>
</comment>
<dbReference type="InterPro" id="IPR027267">
    <property type="entry name" value="AH/BAR_dom_sf"/>
</dbReference>
<keyword evidence="3" id="KW-0472">Membrane</keyword>
<dbReference type="Gene3D" id="1.20.1270.60">
    <property type="entry name" value="Arfaptin homology (AH) domain/BAR domain"/>
    <property type="match status" value="1"/>
</dbReference>